<dbReference type="EMBL" id="CVUD02000126">
    <property type="protein sequence ID" value="SEH77069.1"/>
    <property type="molecule type" value="Genomic_DNA"/>
</dbReference>
<dbReference type="GO" id="GO:0008236">
    <property type="term" value="F:serine-type peptidase activity"/>
    <property type="evidence" value="ECO:0007669"/>
    <property type="project" value="UniProtKB-KW"/>
</dbReference>
<evidence type="ECO:0000256" key="5">
    <source>
        <dbReference type="SAM" id="Phobius"/>
    </source>
</evidence>
<keyword evidence="5" id="KW-0472">Membrane</keyword>
<accession>A0A1H6KT24</accession>
<dbReference type="Gene3D" id="3.90.226.10">
    <property type="entry name" value="2-enoyl-CoA Hydratase, Chain A, domain 1"/>
    <property type="match status" value="1"/>
</dbReference>
<evidence type="ECO:0000313" key="8">
    <source>
        <dbReference type="Proteomes" id="UP000198559"/>
    </source>
</evidence>
<organism evidence="7 8">
    <name type="scientific">Bathymodiolus azoricus thioautotrophic gill symbiont</name>
    <dbReference type="NCBI Taxonomy" id="235205"/>
    <lineage>
        <taxon>Bacteria</taxon>
        <taxon>Pseudomonadati</taxon>
        <taxon>Pseudomonadota</taxon>
        <taxon>Gammaproteobacteria</taxon>
        <taxon>sulfur-oxidizing symbionts</taxon>
    </lineage>
</organism>
<keyword evidence="2 7" id="KW-0645">Protease</keyword>
<evidence type="ECO:0000256" key="3">
    <source>
        <dbReference type="ARBA" id="ARBA00022801"/>
    </source>
</evidence>
<dbReference type="SUPFAM" id="SSF52096">
    <property type="entry name" value="ClpP/crotonase"/>
    <property type="match status" value="1"/>
</dbReference>
<dbReference type="PANTHER" id="PTHR42987">
    <property type="entry name" value="PEPTIDASE S49"/>
    <property type="match status" value="1"/>
</dbReference>
<protein>
    <submittedName>
        <fullName evidence="7">Periplasmic serine protease, ClpP class</fullName>
    </submittedName>
</protein>
<reference evidence="8" key="1">
    <citation type="submission" date="2016-06" db="EMBL/GenBank/DDBJ databases">
        <authorList>
            <person name="Petersen J."/>
            <person name="Sayavedra L."/>
        </authorList>
    </citation>
    <scope>NUCLEOTIDE SEQUENCE [LARGE SCALE GENOMIC DNA]</scope>
    <source>
        <strain evidence="8">BazSymB</strain>
    </source>
</reference>
<dbReference type="STRING" id="235205.BAZSYMB_GCONTIG00632_0"/>
<sequence>MIMSGLFGFFKSKNDNDNVKRSSEEQLADIAHEFVRQNKSKRRWRILLSLLFFGYIVSVSYVSLRESGILQDAMEKESPFVAEVLLSGVIQSAGSINADDAIELLQEVFEAENAKAVILRLNSPGGSPVQSSRIYKAINRLKAKFNKKLYVVVEDVCASGCYYIAAAAADEIYADESSIIGSIGVVMSSFGVVDAMKKIGIERRLYTAGKNKGLGDMFLPEDKATINHIQVQILDKSHQNFINAVKEGRGDRLKDNKDLFTGLVWLGQDAHDLGLIDGIGDANFVATELVGVKTRILYEEEKTLLEELTEASAKNIALVISNQFFSKSWMSTLQ</sequence>
<dbReference type="GO" id="GO:0006508">
    <property type="term" value="P:proteolysis"/>
    <property type="evidence" value="ECO:0007669"/>
    <property type="project" value="UniProtKB-KW"/>
</dbReference>
<evidence type="ECO:0000256" key="4">
    <source>
        <dbReference type="ARBA" id="ARBA00022825"/>
    </source>
</evidence>
<dbReference type="InterPro" id="IPR029045">
    <property type="entry name" value="ClpP/crotonase-like_dom_sf"/>
</dbReference>
<dbReference type="PANTHER" id="PTHR42987:SF8">
    <property type="entry name" value="PROTEINASE"/>
    <property type="match status" value="1"/>
</dbReference>
<dbReference type="InterPro" id="IPR047272">
    <property type="entry name" value="S49_SppA_C"/>
</dbReference>
<dbReference type="Pfam" id="PF01343">
    <property type="entry name" value="Peptidase_S49"/>
    <property type="match status" value="1"/>
</dbReference>
<keyword evidence="3" id="KW-0378">Hydrolase</keyword>
<keyword evidence="5" id="KW-0812">Transmembrane</keyword>
<dbReference type="Gene3D" id="6.20.330.10">
    <property type="match status" value="1"/>
</dbReference>
<dbReference type="CDD" id="cd07023">
    <property type="entry name" value="S49_Sppa_N_C"/>
    <property type="match status" value="1"/>
</dbReference>
<feature type="domain" description="Peptidase S49" evidence="6">
    <location>
        <begin position="145"/>
        <end position="288"/>
    </location>
</feature>
<keyword evidence="4" id="KW-0720">Serine protease</keyword>
<proteinExistence type="inferred from homology"/>
<name>A0A1H6KT24_9GAMM</name>
<keyword evidence="5" id="KW-1133">Transmembrane helix</keyword>
<evidence type="ECO:0000259" key="6">
    <source>
        <dbReference type="Pfam" id="PF01343"/>
    </source>
</evidence>
<evidence type="ECO:0000313" key="7">
    <source>
        <dbReference type="EMBL" id="SEH77069.1"/>
    </source>
</evidence>
<evidence type="ECO:0000256" key="1">
    <source>
        <dbReference type="ARBA" id="ARBA00008683"/>
    </source>
</evidence>
<dbReference type="Proteomes" id="UP000198559">
    <property type="component" value="Unassembled WGS sequence"/>
</dbReference>
<dbReference type="AlphaFoldDB" id="A0A1H6KT24"/>
<dbReference type="InterPro" id="IPR002142">
    <property type="entry name" value="Peptidase_S49"/>
</dbReference>
<feature type="transmembrane region" description="Helical" evidence="5">
    <location>
        <begin position="46"/>
        <end position="64"/>
    </location>
</feature>
<comment type="similarity">
    <text evidence="1">Belongs to the peptidase S49 family.</text>
</comment>
<evidence type="ECO:0000256" key="2">
    <source>
        <dbReference type="ARBA" id="ARBA00022670"/>
    </source>
</evidence>
<gene>
    <name evidence="7" type="ORF">BAZSYMB_GCONTIG00632_0</name>
</gene>